<reference evidence="2" key="1">
    <citation type="journal article" date="2023" name="G3 (Bethesda)">
        <title>A reference genome for the long-term kleptoplast-retaining sea slug Elysia crispata morphotype clarki.</title>
        <authorList>
            <person name="Eastman K.E."/>
            <person name="Pendleton A.L."/>
            <person name="Shaikh M.A."/>
            <person name="Suttiyut T."/>
            <person name="Ogas R."/>
            <person name="Tomko P."/>
            <person name="Gavelis G."/>
            <person name="Widhalm J.R."/>
            <person name="Wisecaver J.H."/>
        </authorList>
    </citation>
    <scope>NUCLEOTIDE SEQUENCE</scope>
    <source>
        <strain evidence="2">ECLA1</strain>
    </source>
</reference>
<name>A0AAE1E4P7_9GAST</name>
<evidence type="ECO:0000256" key="1">
    <source>
        <dbReference type="SAM" id="MobiDB-lite"/>
    </source>
</evidence>
<gene>
    <name evidence="2" type="ORF">RRG08_029326</name>
</gene>
<evidence type="ECO:0000313" key="3">
    <source>
        <dbReference type="Proteomes" id="UP001283361"/>
    </source>
</evidence>
<keyword evidence="3" id="KW-1185">Reference proteome</keyword>
<organism evidence="2 3">
    <name type="scientific">Elysia crispata</name>
    <name type="common">lettuce slug</name>
    <dbReference type="NCBI Taxonomy" id="231223"/>
    <lineage>
        <taxon>Eukaryota</taxon>
        <taxon>Metazoa</taxon>
        <taxon>Spiralia</taxon>
        <taxon>Lophotrochozoa</taxon>
        <taxon>Mollusca</taxon>
        <taxon>Gastropoda</taxon>
        <taxon>Heterobranchia</taxon>
        <taxon>Euthyneura</taxon>
        <taxon>Panpulmonata</taxon>
        <taxon>Sacoglossa</taxon>
        <taxon>Placobranchoidea</taxon>
        <taxon>Plakobranchidae</taxon>
        <taxon>Elysia</taxon>
    </lineage>
</organism>
<evidence type="ECO:0000313" key="2">
    <source>
        <dbReference type="EMBL" id="KAK3792778.1"/>
    </source>
</evidence>
<dbReference type="EMBL" id="JAWDGP010001331">
    <property type="protein sequence ID" value="KAK3792778.1"/>
    <property type="molecule type" value="Genomic_DNA"/>
</dbReference>
<dbReference type="AlphaFoldDB" id="A0AAE1E4P7"/>
<feature type="compositionally biased region" description="Basic and acidic residues" evidence="1">
    <location>
        <begin position="15"/>
        <end position="27"/>
    </location>
</feature>
<feature type="compositionally biased region" description="Basic and acidic residues" evidence="1">
    <location>
        <begin position="91"/>
        <end position="105"/>
    </location>
</feature>
<feature type="compositionally biased region" description="Basic and acidic residues" evidence="1">
    <location>
        <begin position="66"/>
        <end position="75"/>
    </location>
</feature>
<sequence>MNDMKTETRVGPAEGRSKWSTPEKREVLGPWSGPGVRVCDCDWELKGRGLASGQWLSITWVHRTTARQEDTRDDTSGIWSDGIGWLEDWGDGQRREKGEGEKERSGMVGDPKVSRLYALNEWEFAERR</sequence>
<dbReference type="Proteomes" id="UP001283361">
    <property type="component" value="Unassembled WGS sequence"/>
</dbReference>
<accession>A0AAE1E4P7</accession>
<feature type="region of interest" description="Disordered" evidence="1">
    <location>
        <begin position="66"/>
        <end position="108"/>
    </location>
</feature>
<comment type="caution">
    <text evidence="2">The sequence shown here is derived from an EMBL/GenBank/DDBJ whole genome shotgun (WGS) entry which is preliminary data.</text>
</comment>
<proteinExistence type="predicted"/>
<protein>
    <submittedName>
        <fullName evidence="2">Uncharacterized protein</fullName>
    </submittedName>
</protein>
<feature type="region of interest" description="Disordered" evidence="1">
    <location>
        <begin position="1"/>
        <end position="31"/>
    </location>
</feature>